<evidence type="ECO:0000256" key="2">
    <source>
        <dbReference type="ARBA" id="ARBA00023027"/>
    </source>
</evidence>
<dbReference type="SUPFAM" id="SSF48179">
    <property type="entry name" value="6-phosphogluconate dehydrogenase C-terminal domain-like"/>
    <property type="match status" value="1"/>
</dbReference>
<feature type="domain" description="6-phosphogluconate dehydrogenase NADP-binding" evidence="5">
    <location>
        <begin position="3"/>
        <end position="158"/>
    </location>
</feature>
<dbReference type="PIRSF" id="PIRSF000103">
    <property type="entry name" value="HIBADH"/>
    <property type="match status" value="1"/>
</dbReference>
<evidence type="ECO:0000256" key="1">
    <source>
        <dbReference type="ARBA" id="ARBA00023002"/>
    </source>
</evidence>
<feature type="chain" id="PRO_5005807941" evidence="4">
    <location>
        <begin position="18"/>
        <end position="291"/>
    </location>
</feature>
<dbReference type="Proteomes" id="UP000049222">
    <property type="component" value="Unassembled WGS sequence"/>
</dbReference>
<reference evidence="7 8" key="1">
    <citation type="submission" date="2015-07" db="EMBL/GenBank/DDBJ databases">
        <authorList>
            <person name="Noorani M."/>
        </authorList>
    </citation>
    <scope>NUCLEOTIDE SEQUENCE [LARGE SCALE GENOMIC DNA]</scope>
    <source>
        <strain evidence="7 8">CECT 7802</strain>
    </source>
</reference>
<dbReference type="InterPro" id="IPR036291">
    <property type="entry name" value="NAD(P)-bd_dom_sf"/>
</dbReference>
<keyword evidence="4" id="KW-0732">Signal</keyword>
<dbReference type="InterPro" id="IPR008927">
    <property type="entry name" value="6-PGluconate_DH-like_C_sf"/>
</dbReference>
<dbReference type="RefSeq" id="WP_055082695.1">
    <property type="nucleotide sequence ID" value="NZ_CXSU01000005.1"/>
</dbReference>
<keyword evidence="8" id="KW-1185">Reference proteome</keyword>
<evidence type="ECO:0000256" key="3">
    <source>
        <dbReference type="PIRSR" id="PIRSR000103-1"/>
    </source>
</evidence>
<dbReference type="Gene3D" id="3.40.50.720">
    <property type="entry name" value="NAD(P)-binding Rossmann-like Domain"/>
    <property type="match status" value="1"/>
</dbReference>
<protein>
    <submittedName>
        <fullName evidence="7">2-hydroxy-3-oxopropionate reductase</fullName>
        <ecNumber evidence="7">1.1.1.60</ecNumber>
    </submittedName>
</protein>
<evidence type="ECO:0000256" key="4">
    <source>
        <dbReference type="SAM" id="SignalP"/>
    </source>
</evidence>
<keyword evidence="2" id="KW-0520">NAD</keyword>
<dbReference type="AlphaFoldDB" id="A0A0M6YEK2"/>
<evidence type="ECO:0000313" key="7">
    <source>
        <dbReference type="EMBL" id="CTQ48758.1"/>
    </source>
</evidence>
<keyword evidence="1 7" id="KW-0560">Oxidoreductase</keyword>
<dbReference type="STRING" id="420998.JDO7802_00763"/>
<dbReference type="InterPro" id="IPR013328">
    <property type="entry name" value="6PGD_dom2"/>
</dbReference>
<name>A0A0M6YEK2_9RHOB</name>
<organism evidence="7 8">
    <name type="scientific">Jannaschia donghaensis</name>
    <dbReference type="NCBI Taxonomy" id="420998"/>
    <lineage>
        <taxon>Bacteria</taxon>
        <taxon>Pseudomonadati</taxon>
        <taxon>Pseudomonadota</taxon>
        <taxon>Alphaproteobacteria</taxon>
        <taxon>Rhodobacterales</taxon>
        <taxon>Roseobacteraceae</taxon>
        <taxon>Jannaschia</taxon>
    </lineage>
</organism>
<dbReference type="EMBL" id="CXSU01000005">
    <property type="protein sequence ID" value="CTQ48758.1"/>
    <property type="molecule type" value="Genomic_DNA"/>
</dbReference>
<evidence type="ECO:0000259" key="5">
    <source>
        <dbReference type="Pfam" id="PF03446"/>
    </source>
</evidence>
<dbReference type="InterPro" id="IPR029154">
    <property type="entry name" value="HIBADH-like_NADP-bd"/>
</dbReference>
<feature type="active site" evidence="3">
    <location>
        <position position="172"/>
    </location>
</feature>
<dbReference type="GO" id="GO:0051287">
    <property type="term" value="F:NAD binding"/>
    <property type="evidence" value="ECO:0007669"/>
    <property type="project" value="InterPro"/>
</dbReference>
<accession>A0A0M6YEK2</accession>
<dbReference type="OrthoDB" id="9812907at2"/>
<dbReference type="InterPro" id="IPR015815">
    <property type="entry name" value="HIBADH-related"/>
</dbReference>
<dbReference type="PANTHER" id="PTHR43060:SF15">
    <property type="entry name" value="3-HYDROXYISOBUTYRATE DEHYDROGENASE-LIKE 1, MITOCHONDRIAL-RELATED"/>
    <property type="match status" value="1"/>
</dbReference>
<dbReference type="GO" id="GO:0050661">
    <property type="term" value="F:NADP binding"/>
    <property type="evidence" value="ECO:0007669"/>
    <property type="project" value="InterPro"/>
</dbReference>
<feature type="signal peptide" evidence="4">
    <location>
        <begin position="1"/>
        <end position="17"/>
    </location>
</feature>
<dbReference type="InterPro" id="IPR006115">
    <property type="entry name" value="6PGDH_NADP-bd"/>
</dbReference>
<proteinExistence type="predicted"/>
<dbReference type="EC" id="1.1.1.60" evidence="7"/>
<gene>
    <name evidence="7" type="primary">garR_2</name>
    <name evidence="7" type="ORF">JDO7802_00763</name>
</gene>
<evidence type="ECO:0000259" key="6">
    <source>
        <dbReference type="Pfam" id="PF14833"/>
    </source>
</evidence>
<evidence type="ECO:0000313" key="8">
    <source>
        <dbReference type="Proteomes" id="UP000049222"/>
    </source>
</evidence>
<dbReference type="Pfam" id="PF14833">
    <property type="entry name" value="NAD_binding_11"/>
    <property type="match status" value="1"/>
</dbReference>
<dbReference type="Gene3D" id="1.10.1040.10">
    <property type="entry name" value="N-(1-d-carboxylethyl)-l-norvaline Dehydrogenase, domain 2"/>
    <property type="match status" value="1"/>
</dbReference>
<dbReference type="PANTHER" id="PTHR43060">
    <property type="entry name" value="3-HYDROXYISOBUTYRATE DEHYDROGENASE-LIKE 1, MITOCHONDRIAL-RELATED"/>
    <property type="match status" value="1"/>
</dbReference>
<dbReference type="Pfam" id="PF03446">
    <property type="entry name" value="NAD_binding_2"/>
    <property type="match status" value="1"/>
</dbReference>
<sequence length="291" mass="30056">MANVAFLGMGVMGAPMAGHLAAAGHFVQVYNRTEAKAEAWVGKHGGAAASTPHAAALGCDIVMACVGNDDDLRSVCLGGDGAFAGMAKGSIFVDHTTVSAEVTRELAAAAADRGIAWVDAPVSGGQAGAENGQLVIMCGGAQADYDRVEPVMACFAKLTKRMGDVGAGQLTKMVNQICIAGLMQGLSEAMTFAQKAGLDGEAVVDVIQGGAAGSWQMVNRHKTMLAGEYDHGFAVDWMRKDLSICLAEAENIGAPLPGTALIDQYYKDVQAMGGGRWDTSSLMARLVKLSE</sequence>
<dbReference type="GO" id="GO:0008679">
    <property type="term" value="F:2-hydroxy-3-oxopropionate reductase activity"/>
    <property type="evidence" value="ECO:0007669"/>
    <property type="project" value="UniProtKB-EC"/>
</dbReference>
<feature type="domain" description="3-hydroxyisobutyrate dehydrogenase-like NAD-binding" evidence="6">
    <location>
        <begin position="166"/>
        <end position="283"/>
    </location>
</feature>
<dbReference type="SUPFAM" id="SSF51735">
    <property type="entry name" value="NAD(P)-binding Rossmann-fold domains"/>
    <property type="match status" value="1"/>
</dbReference>